<evidence type="ECO:0000313" key="1">
    <source>
        <dbReference type="EMBL" id="TFK68862.1"/>
    </source>
</evidence>
<protein>
    <submittedName>
        <fullName evidence="1">Uncharacterized protein</fullName>
    </submittedName>
</protein>
<gene>
    <name evidence="1" type="ORF">BDN72DRAFT_858088</name>
</gene>
<sequence>MSMITFWLGFYHPENLVTRGVSRGIRDQNRDDQMETDSETAADEKSDPGTTSRDHPDCVCLSLTVTGDPLSSSILAQGQDGHRVTTSTSYFEVDKALLTGDCLPIIFPNPTMVPMLALETVSEGPTLAVPSKGGAAVFTAVSIEIDKIAL</sequence>
<name>A0ACD3ATD1_9AGAR</name>
<evidence type="ECO:0000313" key="2">
    <source>
        <dbReference type="Proteomes" id="UP000308600"/>
    </source>
</evidence>
<accession>A0ACD3ATD1</accession>
<dbReference type="Proteomes" id="UP000308600">
    <property type="component" value="Unassembled WGS sequence"/>
</dbReference>
<proteinExistence type="predicted"/>
<dbReference type="EMBL" id="ML208342">
    <property type="protein sequence ID" value="TFK68862.1"/>
    <property type="molecule type" value="Genomic_DNA"/>
</dbReference>
<keyword evidence="2" id="KW-1185">Reference proteome</keyword>
<organism evidence="1 2">
    <name type="scientific">Pluteus cervinus</name>
    <dbReference type="NCBI Taxonomy" id="181527"/>
    <lineage>
        <taxon>Eukaryota</taxon>
        <taxon>Fungi</taxon>
        <taxon>Dikarya</taxon>
        <taxon>Basidiomycota</taxon>
        <taxon>Agaricomycotina</taxon>
        <taxon>Agaricomycetes</taxon>
        <taxon>Agaricomycetidae</taxon>
        <taxon>Agaricales</taxon>
        <taxon>Pluteineae</taxon>
        <taxon>Pluteaceae</taxon>
        <taxon>Pluteus</taxon>
    </lineage>
</organism>
<reference evidence="1 2" key="1">
    <citation type="journal article" date="2019" name="Nat. Ecol. Evol.">
        <title>Megaphylogeny resolves global patterns of mushroom evolution.</title>
        <authorList>
            <person name="Varga T."/>
            <person name="Krizsan K."/>
            <person name="Foldi C."/>
            <person name="Dima B."/>
            <person name="Sanchez-Garcia M."/>
            <person name="Sanchez-Ramirez S."/>
            <person name="Szollosi G.J."/>
            <person name="Szarkandi J.G."/>
            <person name="Papp V."/>
            <person name="Albert L."/>
            <person name="Andreopoulos W."/>
            <person name="Angelini C."/>
            <person name="Antonin V."/>
            <person name="Barry K.W."/>
            <person name="Bougher N.L."/>
            <person name="Buchanan P."/>
            <person name="Buyck B."/>
            <person name="Bense V."/>
            <person name="Catcheside P."/>
            <person name="Chovatia M."/>
            <person name="Cooper J."/>
            <person name="Damon W."/>
            <person name="Desjardin D."/>
            <person name="Finy P."/>
            <person name="Geml J."/>
            <person name="Haridas S."/>
            <person name="Hughes K."/>
            <person name="Justo A."/>
            <person name="Karasinski D."/>
            <person name="Kautmanova I."/>
            <person name="Kiss B."/>
            <person name="Kocsube S."/>
            <person name="Kotiranta H."/>
            <person name="LaButti K.M."/>
            <person name="Lechner B.E."/>
            <person name="Liimatainen K."/>
            <person name="Lipzen A."/>
            <person name="Lukacs Z."/>
            <person name="Mihaltcheva S."/>
            <person name="Morgado L.N."/>
            <person name="Niskanen T."/>
            <person name="Noordeloos M.E."/>
            <person name="Ohm R.A."/>
            <person name="Ortiz-Santana B."/>
            <person name="Ovrebo C."/>
            <person name="Racz N."/>
            <person name="Riley R."/>
            <person name="Savchenko A."/>
            <person name="Shiryaev A."/>
            <person name="Soop K."/>
            <person name="Spirin V."/>
            <person name="Szebenyi C."/>
            <person name="Tomsovsky M."/>
            <person name="Tulloss R.E."/>
            <person name="Uehling J."/>
            <person name="Grigoriev I.V."/>
            <person name="Vagvolgyi C."/>
            <person name="Papp T."/>
            <person name="Martin F.M."/>
            <person name="Miettinen O."/>
            <person name="Hibbett D.S."/>
            <person name="Nagy L.G."/>
        </authorList>
    </citation>
    <scope>NUCLEOTIDE SEQUENCE [LARGE SCALE GENOMIC DNA]</scope>
    <source>
        <strain evidence="1 2">NL-1719</strain>
    </source>
</reference>